<evidence type="ECO:0000256" key="3">
    <source>
        <dbReference type="SAM" id="MobiDB-lite"/>
    </source>
</evidence>
<feature type="compositionally biased region" description="Basic and acidic residues" evidence="3">
    <location>
        <begin position="8"/>
        <end position="21"/>
    </location>
</feature>
<feature type="transmembrane region" description="Helical" evidence="4">
    <location>
        <begin position="200"/>
        <end position="219"/>
    </location>
</feature>
<evidence type="ECO:0000259" key="5">
    <source>
        <dbReference type="PROSITE" id="PS50850"/>
    </source>
</evidence>
<reference evidence="6" key="1">
    <citation type="journal article" date="2021" name="New Phytol.">
        <title>Evolutionary innovations through gain and loss of genes in the ectomycorrhizal Boletales.</title>
        <authorList>
            <person name="Wu G."/>
            <person name="Miyauchi S."/>
            <person name="Morin E."/>
            <person name="Kuo A."/>
            <person name="Drula E."/>
            <person name="Varga T."/>
            <person name="Kohler A."/>
            <person name="Feng B."/>
            <person name="Cao Y."/>
            <person name="Lipzen A."/>
            <person name="Daum C."/>
            <person name="Hundley H."/>
            <person name="Pangilinan J."/>
            <person name="Johnson J."/>
            <person name="Barry K."/>
            <person name="LaButti K."/>
            <person name="Ng V."/>
            <person name="Ahrendt S."/>
            <person name="Min B."/>
            <person name="Choi I.G."/>
            <person name="Park H."/>
            <person name="Plett J.M."/>
            <person name="Magnuson J."/>
            <person name="Spatafora J.W."/>
            <person name="Nagy L.G."/>
            <person name="Henrissat B."/>
            <person name="Grigoriev I.V."/>
            <person name="Yang Z.L."/>
            <person name="Xu J."/>
            <person name="Martin F.M."/>
        </authorList>
    </citation>
    <scope>NUCLEOTIDE SEQUENCE</scope>
    <source>
        <strain evidence="6">KKN 215</strain>
    </source>
</reference>
<dbReference type="InterPro" id="IPR020846">
    <property type="entry name" value="MFS_dom"/>
</dbReference>
<evidence type="ECO:0000313" key="7">
    <source>
        <dbReference type="Proteomes" id="UP000813824"/>
    </source>
</evidence>
<dbReference type="PROSITE" id="PS50850">
    <property type="entry name" value="MFS"/>
    <property type="match status" value="1"/>
</dbReference>
<sequence>MSATPTKLEVDHASISKEHSGSESADSATEEQYYPEGGRDALLTVTGSFLANLVQFGVVNLIGVMQAQYATDQLKGMSQSKISWIGTVLLFFYFFSGAFVGRIFDAVGPRIPLAVGSFLIVFGLMMVSLCKSYYQFFLAEGIILGIGNALVFYPALSVIAHWYDKKRGTMLGVSTAGASIGAVAYPIAMNKLIPLVGFPWAVRIVGFISAALLVPATLLTKSRLPRRDFGKLSDAIDFGGFRDARYCLFVIGAMIIGFGLYNPYFYSQTFSVLEGYNNNVSDYIVAIQNAGSLFGRILPGIFADKYGALNLMAISCTLGGVVLLCWMSVVNPAGLIIWGAMYGFFSGAFISLAPACVSRFTPDMSKYGGRSGLFFGMISFATLASAPIAGALFDNANGSFNGMIIFSGVVYLVGAALFWAARFVGQPRLLAVY</sequence>
<protein>
    <submittedName>
        <fullName evidence="6">Major facilitator superfamily domain-containing protein</fullName>
    </submittedName>
</protein>
<dbReference type="InterPro" id="IPR011701">
    <property type="entry name" value="MFS"/>
</dbReference>
<dbReference type="Gene3D" id="1.20.1250.20">
    <property type="entry name" value="MFS general substrate transporter like domains"/>
    <property type="match status" value="2"/>
</dbReference>
<comment type="caution">
    <text evidence="6">The sequence shown here is derived from an EMBL/GenBank/DDBJ whole genome shotgun (WGS) entry which is preliminary data.</text>
</comment>
<proteinExistence type="inferred from homology"/>
<dbReference type="GO" id="GO:0016020">
    <property type="term" value="C:membrane"/>
    <property type="evidence" value="ECO:0007669"/>
    <property type="project" value="UniProtKB-SubCell"/>
</dbReference>
<dbReference type="OrthoDB" id="6509908at2759"/>
<dbReference type="GO" id="GO:0022857">
    <property type="term" value="F:transmembrane transporter activity"/>
    <property type="evidence" value="ECO:0007669"/>
    <property type="project" value="InterPro"/>
</dbReference>
<evidence type="ECO:0000256" key="2">
    <source>
        <dbReference type="ARBA" id="ARBA00006727"/>
    </source>
</evidence>
<comment type="subcellular location">
    <subcellularLocation>
        <location evidence="1">Membrane</location>
        <topology evidence="1">Multi-pass membrane protein</topology>
    </subcellularLocation>
</comment>
<dbReference type="EMBL" id="JAEVFJ010000022">
    <property type="protein sequence ID" value="KAH8096883.1"/>
    <property type="molecule type" value="Genomic_DNA"/>
</dbReference>
<feature type="transmembrane region" description="Helical" evidence="4">
    <location>
        <begin position="246"/>
        <end position="264"/>
    </location>
</feature>
<gene>
    <name evidence="6" type="ORF">BXZ70DRAFT_895518</name>
</gene>
<dbReference type="AlphaFoldDB" id="A0A8K0XNI6"/>
<dbReference type="Pfam" id="PF07690">
    <property type="entry name" value="MFS_1"/>
    <property type="match status" value="1"/>
</dbReference>
<evidence type="ECO:0000256" key="4">
    <source>
        <dbReference type="SAM" id="Phobius"/>
    </source>
</evidence>
<dbReference type="SUPFAM" id="SSF103473">
    <property type="entry name" value="MFS general substrate transporter"/>
    <property type="match status" value="1"/>
</dbReference>
<comment type="similarity">
    <text evidence="2">Belongs to the major facilitator superfamily. Monocarboxylate porter (TC 2.A.1.13) family.</text>
</comment>
<keyword evidence="4" id="KW-0812">Transmembrane</keyword>
<feature type="transmembrane region" description="Helical" evidence="4">
    <location>
        <begin position="309"/>
        <end position="329"/>
    </location>
</feature>
<feature type="transmembrane region" description="Helical" evidence="4">
    <location>
        <begin position="82"/>
        <end position="101"/>
    </location>
</feature>
<feature type="transmembrane region" description="Helical" evidence="4">
    <location>
        <begin position="113"/>
        <end position="136"/>
    </location>
</feature>
<keyword evidence="4" id="KW-1133">Transmembrane helix</keyword>
<dbReference type="InterPro" id="IPR050327">
    <property type="entry name" value="Proton-linked_MCT"/>
</dbReference>
<dbReference type="PANTHER" id="PTHR11360">
    <property type="entry name" value="MONOCARBOXYLATE TRANSPORTER"/>
    <property type="match status" value="1"/>
</dbReference>
<feature type="domain" description="Major facilitator superfamily (MFS) profile" evidence="5">
    <location>
        <begin position="40"/>
        <end position="426"/>
    </location>
</feature>
<feature type="transmembrane region" description="Helical" evidence="4">
    <location>
        <begin position="170"/>
        <end position="188"/>
    </location>
</feature>
<evidence type="ECO:0000313" key="6">
    <source>
        <dbReference type="EMBL" id="KAH8096883.1"/>
    </source>
</evidence>
<evidence type="ECO:0000256" key="1">
    <source>
        <dbReference type="ARBA" id="ARBA00004141"/>
    </source>
</evidence>
<feature type="transmembrane region" description="Helical" evidence="4">
    <location>
        <begin position="372"/>
        <end position="393"/>
    </location>
</feature>
<keyword evidence="7" id="KW-1185">Reference proteome</keyword>
<dbReference type="Proteomes" id="UP000813824">
    <property type="component" value="Unassembled WGS sequence"/>
</dbReference>
<feature type="transmembrane region" description="Helical" evidence="4">
    <location>
        <begin position="41"/>
        <end position="62"/>
    </location>
</feature>
<feature type="transmembrane region" description="Helical" evidence="4">
    <location>
        <begin position="142"/>
        <end position="163"/>
    </location>
</feature>
<feature type="transmembrane region" description="Helical" evidence="4">
    <location>
        <begin position="335"/>
        <end position="360"/>
    </location>
</feature>
<name>A0A8K0XNI6_9AGAR</name>
<keyword evidence="4" id="KW-0472">Membrane</keyword>
<organism evidence="6 7">
    <name type="scientific">Cristinia sonorae</name>
    <dbReference type="NCBI Taxonomy" id="1940300"/>
    <lineage>
        <taxon>Eukaryota</taxon>
        <taxon>Fungi</taxon>
        <taxon>Dikarya</taxon>
        <taxon>Basidiomycota</taxon>
        <taxon>Agaricomycotina</taxon>
        <taxon>Agaricomycetes</taxon>
        <taxon>Agaricomycetidae</taxon>
        <taxon>Agaricales</taxon>
        <taxon>Pleurotineae</taxon>
        <taxon>Stephanosporaceae</taxon>
        <taxon>Cristinia</taxon>
    </lineage>
</organism>
<feature type="transmembrane region" description="Helical" evidence="4">
    <location>
        <begin position="284"/>
        <end position="302"/>
    </location>
</feature>
<dbReference type="InterPro" id="IPR036259">
    <property type="entry name" value="MFS_trans_sf"/>
</dbReference>
<feature type="region of interest" description="Disordered" evidence="3">
    <location>
        <begin position="1"/>
        <end position="30"/>
    </location>
</feature>
<dbReference type="PANTHER" id="PTHR11360:SF177">
    <property type="entry name" value="RIBOFLAVIN TRANSPORTER MCH5"/>
    <property type="match status" value="1"/>
</dbReference>
<feature type="transmembrane region" description="Helical" evidence="4">
    <location>
        <begin position="399"/>
        <end position="420"/>
    </location>
</feature>
<accession>A0A8K0XNI6</accession>